<dbReference type="InterPro" id="IPR018311">
    <property type="entry name" value="Autoind_synth_CS"/>
</dbReference>
<feature type="compositionally biased region" description="Polar residues" evidence="9">
    <location>
        <begin position="301"/>
        <end position="311"/>
    </location>
</feature>
<evidence type="ECO:0000256" key="8">
    <source>
        <dbReference type="RuleBase" id="RU361135"/>
    </source>
</evidence>
<dbReference type="PANTHER" id="PTHR39322:SF1">
    <property type="entry name" value="ISOVALERYL-HOMOSERINE LACTONE SYNTHASE"/>
    <property type="match status" value="1"/>
</dbReference>
<comment type="catalytic activity">
    <reaction evidence="6 8">
        <text>a fatty acyl-[ACP] + S-adenosyl-L-methionine = an N-acyl-L-homoserine lactone + S-methyl-5'-thioadenosine + holo-[ACP] + H(+)</text>
        <dbReference type="Rhea" id="RHEA:10096"/>
        <dbReference type="Rhea" id="RHEA-COMP:9685"/>
        <dbReference type="Rhea" id="RHEA-COMP:14125"/>
        <dbReference type="ChEBI" id="CHEBI:15378"/>
        <dbReference type="ChEBI" id="CHEBI:17509"/>
        <dbReference type="ChEBI" id="CHEBI:55474"/>
        <dbReference type="ChEBI" id="CHEBI:59789"/>
        <dbReference type="ChEBI" id="CHEBI:64479"/>
        <dbReference type="ChEBI" id="CHEBI:138651"/>
        <dbReference type="EC" id="2.3.1.184"/>
    </reaction>
</comment>
<dbReference type="OrthoDB" id="6169313at2"/>
<evidence type="ECO:0000256" key="3">
    <source>
        <dbReference type="ARBA" id="ARBA00022679"/>
    </source>
</evidence>
<dbReference type="GO" id="GO:0009372">
    <property type="term" value="P:quorum sensing"/>
    <property type="evidence" value="ECO:0007669"/>
    <property type="project" value="UniProtKB-UniRule"/>
</dbReference>
<dbReference type="Gene3D" id="3.40.630.30">
    <property type="match status" value="1"/>
</dbReference>
<evidence type="ECO:0000256" key="7">
    <source>
        <dbReference type="PROSITE-ProRule" id="PRU00533"/>
    </source>
</evidence>
<dbReference type="InterPro" id="IPR016181">
    <property type="entry name" value="Acyl_CoA_acyltransferase"/>
</dbReference>
<dbReference type="STRING" id="1715691.TA5113_01533"/>
<organism evidence="10 11">
    <name type="scientific">Cognatishimia activa</name>
    <dbReference type="NCBI Taxonomy" id="1715691"/>
    <lineage>
        <taxon>Bacteria</taxon>
        <taxon>Pseudomonadati</taxon>
        <taxon>Pseudomonadota</taxon>
        <taxon>Alphaproteobacteria</taxon>
        <taxon>Rhodobacterales</taxon>
        <taxon>Paracoccaceae</taxon>
        <taxon>Cognatishimia</taxon>
    </lineage>
</organism>
<sequence length="311" mass="34424">MITVIDALNEAKFTQVLDEVYQLRSRVFSDRLGWAVDVKDGREFDLYDSLNPAHLVCLDDDGDVVGCMRLLQTTGPNMLADIFSDLLDGEPPLRSTQIWEATRFCIDTEKLKGGKCRNSISHYTSELMVGVFEYAKSAGIADIVAVIDPVMNRVMKRSGNAPYDYIGSTKPMGVVKAMVALMDCTEERITSIREFANINHDVFLDDDTALELFEEGQEAKLRAHSIAAEPMPEIVAPSPKTSDLQQYCYEQFLNAQDDKDAVAAARLLSILAEKIGTDDPAELQRMARSLPQRRQPLAAPSSKSVLPSAQA</sequence>
<gene>
    <name evidence="10" type="primary">lasI</name>
    <name evidence="10" type="ORF">TA5114_02702</name>
</gene>
<keyword evidence="5 7" id="KW-0071">Autoinducer synthesis</keyword>
<accession>A0A0P1IYM8</accession>
<dbReference type="PROSITE" id="PS00949">
    <property type="entry name" value="AUTOINDUCER_SYNTH_1"/>
    <property type="match status" value="1"/>
</dbReference>
<evidence type="ECO:0000313" key="10">
    <source>
        <dbReference type="EMBL" id="CUK26883.1"/>
    </source>
</evidence>
<evidence type="ECO:0000256" key="6">
    <source>
        <dbReference type="ARBA" id="ARBA00048576"/>
    </source>
</evidence>
<evidence type="ECO:0000256" key="2">
    <source>
        <dbReference type="ARBA" id="ARBA00022654"/>
    </source>
</evidence>
<reference evidence="11" key="1">
    <citation type="submission" date="2015-09" db="EMBL/GenBank/DDBJ databases">
        <authorList>
            <person name="Rodrigo-Torres Lidia"/>
            <person name="Arahal R.David."/>
        </authorList>
    </citation>
    <scope>NUCLEOTIDE SEQUENCE [LARGE SCALE GENOMIC DNA]</scope>
    <source>
        <strain evidence="11">CECT 5114</strain>
    </source>
</reference>
<keyword evidence="4 8" id="KW-0949">S-adenosyl-L-methionine</keyword>
<dbReference type="GO" id="GO:0061579">
    <property type="term" value="F:N-acyl homoserine lactone synthase activity"/>
    <property type="evidence" value="ECO:0007669"/>
    <property type="project" value="UniProtKB-UniRule"/>
</dbReference>
<dbReference type="PROSITE" id="PS51187">
    <property type="entry name" value="AUTOINDUCER_SYNTH_2"/>
    <property type="match status" value="1"/>
</dbReference>
<keyword evidence="3 8" id="KW-0808">Transferase</keyword>
<comment type="similarity">
    <text evidence="7 8">Belongs to the autoinducer synthase family.</text>
</comment>
<evidence type="ECO:0000256" key="5">
    <source>
        <dbReference type="ARBA" id="ARBA00022929"/>
    </source>
</evidence>
<protein>
    <recommendedName>
        <fullName evidence="1 8">Acyl-homoserine-lactone synthase</fullName>
        <ecNumber evidence="1 8">2.3.1.184</ecNumber>
    </recommendedName>
    <alternativeName>
        <fullName evidence="8">Autoinducer synthesis protein</fullName>
    </alternativeName>
</protein>
<dbReference type="GO" id="GO:0007165">
    <property type="term" value="P:signal transduction"/>
    <property type="evidence" value="ECO:0007669"/>
    <property type="project" value="TreeGrafter"/>
</dbReference>
<dbReference type="Proteomes" id="UP000051184">
    <property type="component" value="Unassembled WGS sequence"/>
</dbReference>
<dbReference type="RefSeq" id="WP_082625914.1">
    <property type="nucleotide sequence ID" value="NZ_CYTO01000009.1"/>
</dbReference>
<keyword evidence="11" id="KW-1185">Reference proteome</keyword>
<dbReference type="PANTHER" id="PTHR39322">
    <property type="entry name" value="ACYL-HOMOSERINE-LACTONE SYNTHASE"/>
    <property type="match status" value="1"/>
</dbReference>
<dbReference type="AlphaFoldDB" id="A0A0P1IYM8"/>
<evidence type="ECO:0000256" key="1">
    <source>
        <dbReference type="ARBA" id="ARBA00012340"/>
    </source>
</evidence>
<evidence type="ECO:0000256" key="9">
    <source>
        <dbReference type="SAM" id="MobiDB-lite"/>
    </source>
</evidence>
<keyword evidence="10" id="KW-0012">Acyltransferase</keyword>
<evidence type="ECO:0000313" key="11">
    <source>
        <dbReference type="Proteomes" id="UP000051184"/>
    </source>
</evidence>
<dbReference type="Pfam" id="PF00765">
    <property type="entry name" value="Autoind_synth"/>
    <property type="match status" value="1"/>
</dbReference>
<name>A0A0P1IYM8_9RHOB</name>
<evidence type="ECO:0000256" key="4">
    <source>
        <dbReference type="ARBA" id="ARBA00022691"/>
    </source>
</evidence>
<feature type="region of interest" description="Disordered" evidence="9">
    <location>
        <begin position="289"/>
        <end position="311"/>
    </location>
</feature>
<dbReference type="EC" id="2.3.1.184" evidence="1 8"/>
<proteinExistence type="inferred from homology"/>
<dbReference type="InterPro" id="IPR001690">
    <property type="entry name" value="Autoind_synthase"/>
</dbReference>
<dbReference type="SUPFAM" id="SSF55729">
    <property type="entry name" value="Acyl-CoA N-acyltransferases (Nat)"/>
    <property type="match status" value="1"/>
</dbReference>
<dbReference type="EMBL" id="CYUE01000020">
    <property type="protein sequence ID" value="CUK26883.1"/>
    <property type="molecule type" value="Genomic_DNA"/>
</dbReference>
<keyword evidence="2 7" id="KW-0673">Quorum sensing</keyword>
<dbReference type="PRINTS" id="PR01549">
    <property type="entry name" value="AUTOINDCRSYN"/>
</dbReference>